<feature type="domain" description="Polysaccharide lyase 14" evidence="2">
    <location>
        <begin position="82"/>
        <end position="277"/>
    </location>
</feature>
<dbReference type="PANTHER" id="PTHR40124:SF1">
    <property type="entry name" value="DISAGGREGATASE RELATED REPEAT PROTEIN"/>
    <property type="match status" value="1"/>
</dbReference>
<name>A0A5M6IXR7_9PROT</name>
<feature type="signal peptide" evidence="1">
    <location>
        <begin position="1"/>
        <end position="31"/>
    </location>
</feature>
<dbReference type="AlphaFoldDB" id="A0A5M6IXR7"/>
<evidence type="ECO:0000313" key="3">
    <source>
        <dbReference type="EMBL" id="KAA5612145.1"/>
    </source>
</evidence>
<dbReference type="PANTHER" id="PTHR40124">
    <property type="match status" value="1"/>
</dbReference>
<organism evidence="3 4">
    <name type="scientific">Rhodovastum atsumiense</name>
    <dbReference type="NCBI Taxonomy" id="504468"/>
    <lineage>
        <taxon>Bacteria</taxon>
        <taxon>Pseudomonadati</taxon>
        <taxon>Pseudomonadota</taxon>
        <taxon>Alphaproteobacteria</taxon>
        <taxon>Acetobacterales</taxon>
        <taxon>Acetobacteraceae</taxon>
        <taxon>Rhodovastum</taxon>
    </lineage>
</organism>
<keyword evidence="4" id="KW-1185">Reference proteome</keyword>
<evidence type="ECO:0000256" key="1">
    <source>
        <dbReference type="SAM" id="SignalP"/>
    </source>
</evidence>
<evidence type="ECO:0000259" key="2">
    <source>
        <dbReference type="Pfam" id="PF21294"/>
    </source>
</evidence>
<evidence type="ECO:0000313" key="4">
    <source>
        <dbReference type="Proteomes" id="UP000325255"/>
    </source>
</evidence>
<dbReference type="RefSeq" id="WP_150040752.1">
    <property type="nucleotide sequence ID" value="NZ_OW485601.1"/>
</dbReference>
<dbReference type="Proteomes" id="UP000325255">
    <property type="component" value="Unassembled WGS sequence"/>
</dbReference>
<gene>
    <name evidence="3" type="ORF">F1189_10785</name>
</gene>
<comment type="caution">
    <text evidence="3">The sequence shown here is derived from an EMBL/GenBank/DDBJ whole genome shotgun (WGS) entry which is preliminary data.</text>
</comment>
<dbReference type="OrthoDB" id="7552220at2"/>
<sequence>MNSPFNLGRAFRAITLGVLATIPFYPRSAWAQAGTTATVESVCASLYRFKTKLDLAAAMSGADSRVSHRWGEANATVTGSSSSGGPVLRVTYPIGSINPGNAMAPVGGAGFQLQLPDHADAGCLSYRVRFAPGFDFAKGGKLPGLYGGVDQRGCVAPGPASGFSARLMWRAGGMGELYLYAPGRTTRCGESIARGAWRFTPGTWIGVTEEVIANAPGRSDGVIRVWIDGKRVVEQIGLVLRDSSGIGVDGLLFSTFFGGSDPGWASPRDQYAEFGDFTLWTGRTLP</sequence>
<reference evidence="3 4" key="1">
    <citation type="submission" date="2019-09" db="EMBL/GenBank/DDBJ databases">
        <title>Genome sequence of Rhodovastum atsumiense, a diverse member of the Acetobacteraceae family of non-sulfur purple photosynthetic bacteria.</title>
        <authorList>
            <person name="Meyer T."/>
            <person name="Kyndt J."/>
        </authorList>
    </citation>
    <scope>NUCLEOTIDE SEQUENCE [LARGE SCALE GENOMIC DNA]</scope>
    <source>
        <strain evidence="3 4">DSM 21279</strain>
    </source>
</reference>
<accession>A0A5M6IXR7</accession>
<keyword evidence="1" id="KW-0732">Signal</keyword>
<dbReference type="InterPro" id="IPR048958">
    <property type="entry name" value="Polysacc_lyase_14"/>
</dbReference>
<proteinExistence type="predicted"/>
<dbReference type="EMBL" id="VWPK01000014">
    <property type="protein sequence ID" value="KAA5612145.1"/>
    <property type="molecule type" value="Genomic_DNA"/>
</dbReference>
<feature type="chain" id="PRO_5024383089" description="Polysaccharide lyase 14 domain-containing protein" evidence="1">
    <location>
        <begin position="32"/>
        <end position="286"/>
    </location>
</feature>
<protein>
    <recommendedName>
        <fullName evidence="2">Polysaccharide lyase 14 domain-containing protein</fullName>
    </recommendedName>
</protein>
<dbReference type="Pfam" id="PF21294">
    <property type="entry name" value="Polysacc_lyase_14"/>
    <property type="match status" value="1"/>
</dbReference>
<dbReference type="Gene3D" id="2.60.120.200">
    <property type="match status" value="1"/>
</dbReference>